<comment type="caution">
    <text evidence="1">The sequence shown here is derived from an EMBL/GenBank/DDBJ whole genome shotgun (WGS) entry which is preliminary data.</text>
</comment>
<organism evidence="1 2">
    <name type="scientific">Ambrosiozyma monospora</name>
    <name type="common">Yeast</name>
    <name type="synonym">Endomycopsis monosporus</name>
    <dbReference type="NCBI Taxonomy" id="43982"/>
    <lineage>
        <taxon>Eukaryota</taxon>
        <taxon>Fungi</taxon>
        <taxon>Dikarya</taxon>
        <taxon>Ascomycota</taxon>
        <taxon>Saccharomycotina</taxon>
        <taxon>Pichiomycetes</taxon>
        <taxon>Pichiales</taxon>
        <taxon>Pichiaceae</taxon>
        <taxon>Ambrosiozyma</taxon>
    </lineage>
</organism>
<gene>
    <name evidence="1" type="ORF">Amon02_000684800</name>
</gene>
<name>A0ACB5T9W0_AMBMO</name>
<reference evidence="1" key="1">
    <citation type="submission" date="2023-04" db="EMBL/GenBank/DDBJ databases">
        <title>Ambrosiozyma monospora NBRC 10751.</title>
        <authorList>
            <person name="Ichikawa N."/>
            <person name="Sato H."/>
            <person name="Tonouchi N."/>
        </authorList>
    </citation>
    <scope>NUCLEOTIDE SEQUENCE</scope>
    <source>
        <strain evidence="1">NBRC 10751</strain>
    </source>
</reference>
<evidence type="ECO:0000313" key="1">
    <source>
        <dbReference type="EMBL" id="GME84446.1"/>
    </source>
</evidence>
<sequence length="243" mass="27549">MYGSCLDMVAQENTDSFSIKCGFFDSGGNQCPINYRLRYDHDLEVFAIYTTRVGLGMHHCHKYSDVAALTGFQLEEYNLEDENLMLNIDESQYISAGNRMRSYDPADDGPPKSLVVVLKYRSDKSMNENPLLFNENNVPTNAAEHSNASSSYLLPENTCQRESSHRSSALEMRSLQEPITPNGIIKSLSDEECQKISKTVHALSVSMGEFKVGDSPEELKAFKEEINELLFFTQMLFDRRPKK</sequence>
<keyword evidence="2" id="KW-1185">Reference proteome</keyword>
<dbReference type="EMBL" id="BSXS01005506">
    <property type="protein sequence ID" value="GME84446.1"/>
    <property type="molecule type" value="Genomic_DNA"/>
</dbReference>
<protein>
    <submittedName>
        <fullName evidence="1">Unnamed protein product</fullName>
    </submittedName>
</protein>
<evidence type="ECO:0000313" key="2">
    <source>
        <dbReference type="Proteomes" id="UP001165064"/>
    </source>
</evidence>
<dbReference type="Proteomes" id="UP001165064">
    <property type="component" value="Unassembled WGS sequence"/>
</dbReference>
<proteinExistence type="predicted"/>
<accession>A0ACB5T9W0</accession>